<accession>A0A165XDB5</accession>
<proteinExistence type="predicted"/>
<dbReference type="STRING" id="1314776.A0A165XDB5"/>
<protein>
    <submittedName>
        <fullName evidence="2">Uncharacterized protein</fullName>
    </submittedName>
</protein>
<feature type="compositionally biased region" description="Pro residues" evidence="1">
    <location>
        <begin position="1"/>
        <end position="10"/>
    </location>
</feature>
<reference evidence="2 3" key="1">
    <citation type="journal article" date="2016" name="Mol. Biol. Evol.">
        <title>Comparative Genomics of Early-Diverging Mushroom-Forming Fungi Provides Insights into the Origins of Lignocellulose Decay Capabilities.</title>
        <authorList>
            <person name="Nagy L.G."/>
            <person name="Riley R."/>
            <person name="Tritt A."/>
            <person name="Adam C."/>
            <person name="Daum C."/>
            <person name="Floudas D."/>
            <person name="Sun H."/>
            <person name="Yadav J.S."/>
            <person name="Pangilinan J."/>
            <person name="Larsson K.H."/>
            <person name="Matsuura K."/>
            <person name="Barry K."/>
            <person name="Labutti K."/>
            <person name="Kuo R."/>
            <person name="Ohm R.A."/>
            <person name="Bhattacharya S.S."/>
            <person name="Shirouzu T."/>
            <person name="Yoshinaga Y."/>
            <person name="Martin F.M."/>
            <person name="Grigoriev I.V."/>
            <person name="Hibbett D.S."/>
        </authorList>
    </citation>
    <scope>NUCLEOTIDE SEQUENCE [LARGE SCALE GENOMIC DNA]</scope>
    <source>
        <strain evidence="2 3">HHB10207 ss-3</strain>
    </source>
</reference>
<dbReference type="Proteomes" id="UP000076798">
    <property type="component" value="Unassembled WGS sequence"/>
</dbReference>
<feature type="compositionally biased region" description="Pro residues" evidence="1">
    <location>
        <begin position="106"/>
        <end position="115"/>
    </location>
</feature>
<keyword evidence="3" id="KW-1185">Reference proteome</keyword>
<organism evidence="2 3">
    <name type="scientific">Sistotremastrum suecicum HHB10207 ss-3</name>
    <dbReference type="NCBI Taxonomy" id="1314776"/>
    <lineage>
        <taxon>Eukaryota</taxon>
        <taxon>Fungi</taxon>
        <taxon>Dikarya</taxon>
        <taxon>Basidiomycota</taxon>
        <taxon>Agaricomycotina</taxon>
        <taxon>Agaricomycetes</taxon>
        <taxon>Sistotremastrales</taxon>
        <taxon>Sistotremastraceae</taxon>
        <taxon>Sistotremastrum</taxon>
    </lineage>
</organism>
<dbReference type="EMBL" id="KV428391">
    <property type="protein sequence ID" value="KZT32081.1"/>
    <property type="molecule type" value="Genomic_DNA"/>
</dbReference>
<evidence type="ECO:0000313" key="2">
    <source>
        <dbReference type="EMBL" id="KZT32081.1"/>
    </source>
</evidence>
<name>A0A165XDB5_9AGAM</name>
<sequence length="129" mass="13317">MSDSNPPKPKPGSLRDRIAAFEQKPAANPEPSYALPRPKPAGVAREWKPKPLTPPASPGNVAAAEERKTTGTMSASDAKESIGKGVSLKERMAALQGKGAFGAGPALPPPIPSSGPKPTWKKPTPPSPP</sequence>
<feature type="region of interest" description="Disordered" evidence="1">
    <location>
        <begin position="1"/>
        <end position="84"/>
    </location>
</feature>
<dbReference type="OrthoDB" id="2804637at2759"/>
<gene>
    <name evidence="2" type="ORF">SISSUDRAFT_962370</name>
</gene>
<dbReference type="AlphaFoldDB" id="A0A165XDB5"/>
<evidence type="ECO:0000313" key="3">
    <source>
        <dbReference type="Proteomes" id="UP000076798"/>
    </source>
</evidence>
<feature type="non-terminal residue" evidence="2">
    <location>
        <position position="129"/>
    </location>
</feature>
<feature type="region of interest" description="Disordered" evidence="1">
    <location>
        <begin position="96"/>
        <end position="129"/>
    </location>
</feature>
<evidence type="ECO:0000256" key="1">
    <source>
        <dbReference type="SAM" id="MobiDB-lite"/>
    </source>
</evidence>